<accession>A0A0F7TZF7</accession>
<dbReference type="Proteomes" id="UP000042958">
    <property type="component" value="Unassembled WGS sequence"/>
</dbReference>
<feature type="compositionally biased region" description="Polar residues" evidence="1">
    <location>
        <begin position="129"/>
        <end position="140"/>
    </location>
</feature>
<organism evidence="2 3">
    <name type="scientific">Penicillium brasilianum</name>
    <dbReference type="NCBI Taxonomy" id="104259"/>
    <lineage>
        <taxon>Eukaryota</taxon>
        <taxon>Fungi</taxon>
        <taxon>Dikarya</taxon>
        <taxon>Ascomycota</taxon>
        <taxon>Pezizomycotina</taxon>
        <taxon>Eurotiomycetes</taxon>
        <taxon>Eurotiomycetidae</taxon>
        <taxon>Eurotiales</taxon>
        <taxon>Aspergillaceae</taxon>
        <taxon>Penicillium</taxon>
    </lineage>
</organism>
<proteinExistence type="predicted"/>
<dbReference type="OrthoDB" id="4498167at2759"/>
<feature type="region of interest" description="Disordered" evidence="1">
    <location>
        <begin position="1"/>
        <end position="140"/>
    </location>
</feature>
<protein>
    <submittedName>
        <fullName evidence="2">Uncharacterized protein</fullName>
    </submittedName>
</protein>
<dbReference type="EMBL" id="CDHK01000008">
    <property type="protein sequence ID" value="CEJ60407.1"/>
    <property type="molecule type" value="Genomic_DNA"/>
</dbReference>
<dbReference type="AlphaFoldDB" id="A0A0F7TZF7"/>
<sequence length="140" mass="14710">MTGGHQMHQPADNIQTMFPQESGGTGPAHGNHVETQRSTDPGITLEDYNRTMLEYTQRQMSSFVDHDGNNSPGGGSSRSSQSSGNSGHSGNSSHGVLARQANGPPPTSADAAAAATRHASHQHPGQKPPRSSNEAETSRR</sequence>
<evidence type="ECO:0000256" key="1">
    <source>
        <dbReference type="SAM" id="MobiDB-lite"/>
    </source>
</evidence>
<name>A0A0F7TZF7_PENBI</name>
<evidence type="ECO:0000313" key="2">
    <source>
        <dbReference type="EMBL" id="CEJ60407.1"/>
    </source>
</evidence>
<gene>
    <name evidence="2" type="ORF">PMG11_08983</name>
</gene>
<keyword evidence="3" id="KW-1185">Reference proteome</keyword>
<feature type="compositionally biased region" description="Low complexity" evidence="1">
    <location>
        <begin position="77"/>
        <end position="95"/>
    </location>
</feature>
<reference evidence="3" key="1">
    <citation type="journal article" date="2015" name="Genome Announc.">
        <title>Draft genome sequence of the fungus Penicillium brasilianum MG11.</title>
        <authorList>
            <person name="Horn F."/>
            <person name="Linde J."/>
            <person name="Mattern D.J."/>
            <person name="Walther G."/>
            <person name="Guthke R."/>
            <person name="Brakhage A.A."/>
            <person name="Valiante V."/>
        </authorList>
    </citation>
    <scope>NUCLEOTIDE SEQUENCE [LARGE SCALE GENOMIC DNA]</scope>
    <source>
        <strain evidence="3">MG11</strain>
    </source>
</reference>
<evidence type="ECO:0000313" key="3">
    <source>
        <dbReference type="Proteomes" id="UP000042958"/>
    </source>
</evidence>